<keyword evidence="3 5" id="KW-0067">ATP-binding</keyword>
<comment type="similarity">
    <text evidence="1 5">Belongs to the CoaE family.</text>
</comment>
<keyword evidence="8" id="KW-1185">Reference proteome</keyword>
<evidence type="ECO:0000256" key="6">
    <source>
        <dbReference type="NCBIfam" id="TIGR00152"/>
    </source>
</evidence>
<keyword evidence="5" id="KW-0963">Cytoplasm</keyword>
<comment type="subcellular location">
    <subcellularLocation>
        <location evidence="5">Cytoplasm</location>
    </subcellularLocation>
</comment>
<dbReference type="Gene3D" id="3.40.50.300">
    <property type="entry name" value="P-loop containing nucleotide triphosphate hydrolases"/>
    <property type="match status" value="1"/>
</dbReference>
<comment type="function">
    <text evidence="5">Catalyzes the phosphorylation of the 3'-hydroxyl group of dephosphocoenzyme A to form coenzyme A.</text>
</comment>
<gene>
    <name evidence="5" type="primary">coaE</name>
    <name evidence="7" type="ORF">C7Y71_003970</name>
</gene>
<comment type="pathway">
    <text evidence="5">Cofactor biosynthesis; coenzyme A biosynthesis; CoA from (R)-pantothenate: step 5/5.</text>
</comment>
<sequence length="194" mass="21894">MKTSYGITGGIASGKSAVCRLLHAMGHPVFYCDDEAKRIIRTDPDVRRELTAVVGEGVYDDEGRLVKSVLAAYICRGGDCSERVDAIVHPRVREAYKAWHARQTAETTFMECALLFESGFDRLVDRTVLVHTRDEVRLARLMARDGISRAQARKWMALQMTEAEKLARADIVISNDGTPEALEREVRQWLEARR</sequence>
<dbReference type="UniPathway" id="UPA00241">
    <property type="reaction ID" value="UER00356"/>
</dbReference>
<dbReference type="OrthoDB" id="9812943at2"/>
<keyword evidence="4 5" id="KW-0173">Coenzyme A biosynthesis</keyword>
<feature type="binding site" evidence="5">
    <location>
        <begin position="12"/>
        <end position="17"/>
    </location>
    <ligand>
        <name>ATP</name>
        <dbReference type="ChEBI" id="CHEBI:30616"/>
    </ligand>
</feature>
<comment type="catalytic activity">
    <reaction evidence="5">
        <text>3'-dephospho-CoA + ATP = ADP + CoA + H(+)</text>
        <dbReference type="Rhea" id="RHEA:18245"/>
        <dbReference type="ChEBI" id="CHEBI:15378"/>
        <dbReference type="ChEBI" id="CHEBI:30616"/>
        <dbReference type="ChEBI" id="CHEBI:57287"/>
        <dbReference type="ChEBI" id="CHEBI:57328"/>
        <dbReference type="ChEBI" id="CHEBI:456216"/>
        <dbReference type="EC" id="2.7.1.24"/>
    </reaction>
</comment>
<dbReference type="GO" id="GO:0005737">
    <property type="term" value="C:cytoplasm"/>
    <property type="evidence" value="ECO:0007669"/>
    <property type="project" value="UniProtKB-SubCell"/>
</dbReference>
<dbReference type="HAMAP" id="MF_00376">
    <property type="entry name" value="Dephospho_CoA_kinase"/>
    <property type="match status" value="1"/>
</dbReference>
<dbReference type="InterPro" id="IPR027417">
    <property type="entry name" value="P-loop_NTPase"/>
</dbReference>
<evidence type="ECO:0000256" key="3">
    <source>
        <dbReference type="ARBA" id="ARBA00022840"/>
    </source>
</evidence>
<accession>A0A5P8E5F6</accession>
<dbReference type="NCBIfam" id="TIGR00152">
    <property type="entry name" value="dephospho-CoA kinase"/>
    <property type="match status" value="1"/>
</dbReference>
<keyword evidence="2 5" id="KW-0547">Nucleotide-binding</keyword>
<dbReference type="CDD" id="cd02022">
    <property type="entry name" value="DPCK"/>
    <property type="match status" value="1"/>
</dbReference>
<evidence type="ECO:0000256" key="2">
    <source>
        <dbReference type="ARBA" id="ARBA00022741"/>
    </source>
</evidence>
<name>A0A5P8E5F6_9BACT</name>
<organism evidence="7 8">
    <name type="scientific">Pseudoprevotella muciniphila</name>
    <dbReference type="NCBI Taxonomy" id="2133944"/>
    <lineage>
        <taxon>Bacteria</taxon>
        <taxon>Pseudomonadati</taxon>
        <taxon>Bacteroidota</taxon>
        <taxon>Bacteroidia</taxon>
        <taxon>Bacteroidales</taxon>
        <taxon>Prevotellaceae</taxon>
        <taxon>Pseudoprevotella</taxon>
    </lineage>
</organism>
<evidence type="ECO:0000256" key="1">
    <source>
        <dbReference type="ARBA" id="ARBA00009018"/>
    </source>
</evidence>
<dbReference type="Proteomes" id="UP000249375">
    <property type="component" value="Chromosome"/>
</dbReference>
<dbReference type="EC" id="2.7.1.24" evidence="5 6"/>
<evidence type="ECO:0000313" key="7">
    <source>
        <dbReference type="EMBL" id="QFQ12243.1"/>
    </source>
</evidence>
<dbReference type="GO" id="GO:0015937">
    <property type="term" value="P:coenzyme A biosynthetic process"/>
    <property type="evidence" value="ECO:0007669"/>
    <property type="project" value="UniProtKB-UniRule"/>
</dbReference>
<keyword evidence="5 7" id="KW-0808">Transferase</keyword>
<dbReference type="InterPro" id="IPR001977">
    <property type="entry name" value="Depp_CoAkinase"/>
</dbReference>
<dbReference type="Pfam" id="PF01121">
    <property type="entry name" value="CoaE"/>
    <property type="match status" value="1"/>
</dbReference>
<dbReference type="PANTHER" id="PTHR10695:SF46">
    <property type="entry name" value="BIFUNCTIONAL COENZYME A SYNTHASE-RELATED"/>
    <property type="match status" value="1"/>
</dbReference>
<evidence type="ECO:0000313" key="8">
    <source>
        <dbReference type="Proteomes" id="UP000249375"/>
    </source>
</evidence>
<proteinExistence type="inferred from homology"/>
<dbReference type="PANTHER" id="PTHR10695">
    <property type="entry name" value="DEPHOSPHO-COA KINASE-RELATED"/>
    <property type="match status" value="1"/>
</dbReference>
<dbReference type="PROSITE" id="PS51219">
    <property type="entry name" value="DPCK"/>
    <property type="match status" value="1"/>
</dbReference>
<protein>
    <recommendedName>
        <fullName evidence="5 6">Dephospho-CoA kinase</fullName>
        <ecNumber evidence="5 6">2.7.1.24</ecNumber>
    </recommendedName>
    <alternativeName>
        <fullName evidence="5">Dephosphocoenzyme A kinase</fullName>
    </alternativeName>
</protein>
<keyword evidence="5 7" id="KW-0418">Kinase</keyword>
<dbReference type="SUPFAM" id="SSF52540">
    <property type="entry name" value="P-loop containing nucleoside triphosphate hydrolases"/>
    <property type="match status" value="1"/>
</dbReference>
<evidence type="ECO:0000256" key="5">
    <source>
        <dbReference type="HAMAP-Rule" id="MF_00376"/>
    </source>
</evidence>
<dbReference type="KEGG" id="alq:C7Y71_003970"/>
<evidence type="ECO:0000256" key="4">
    <source>
        <dbReference type="ARBA" id="ARBA00022993"/>
    </source>
</evidence>
<dbReference type="EMBL" id="CP033459">
    <property type="protein sequence ID" value="QFQ12243.1"/>
    <property type="molecule type" value="Genomic_DNA"/>
</dbReference>
<dbReference type="GO" id="GO:0005524">
    <property type="term" value="F:ATP binding"/>
    <property type="evidence" value="ECO:0007669"/>
    <property type="project" value="UniProtKB-UniRule"/>
</dbReference>
<reference evidence="7 8" key="1">
    <citation type="submission" date="2018-11" db="EMBL/GenBank/DDBJ databases">
        <authorList>
            <person name="Na S.W."/>
            <person name="Baik M."/>
        </authorList>
    </citation>
    <scope>NUCLEOTIDE SEQUENCE [LARGE SCALE GENOMIC DNA]</scope>
    <source>
        <strain evidence="7 8">E39</strain>
    </source>
</reference>
<dbReference type="RefSeq" id="WP_111898422.1">
    <property type="nucleotide sequence ID" value="NZ_CP033459.1"/>
</dbReference>
<dbReference type="GO" id="GO:0004140">
    <property type="term" value="F:dephospho-CoA kinase activity"/>
    <property type="evidence" value="ECO:0007669"/>
    <property type="project" value="UniProtKB-UniRule"/>
</dbReference>
<dbReference type="AlphaFoldDB" id="A0A5P8E5F6"/>